<dbReference type="SUPFAM" id="SSF53613">
    <property type="entry name" value="Ribokinase-like"/>
    <property type="match status" value="1"/>
</dbReference>
<dbReference type="PANTHER" id="PTHR21208:SF0">
    <property type="entry name" value="ADP-DEPENDENT GLUCOKINASE"/>
    <property type="match status" value="1"/>
</dbReference>
<dbReference type="GO" id="GO:0043843">
    <property type="term" value="F:ADP-specific glucokinase activity"/>
    <property type="evidence" value="ECO:0007669"/>
    <property type="project" value="TreeGrafter"/>
</dbReference>
<dbReference type="GO" id="GO:0005783">
    <property type="term" value="C:endoplasmic reticulum"/>
    <property type="evidence" value="ECO:0007669"/>
    <property type="project" value="TreeGrafter"/>
</dbReference>
<evidence type="ECO:0000256" key="3">
    <source>
        <dbReference type="ARBA" id="ARBA00022777"/>
    </source>
</evidence>
<keyword evidence="3" id="KW-0418">Kinase</keyword>
<keyword evidence="4" id="KW-0460">Magnesium</keyword>
<sequence>MEYGLNEQWDNLRSPVANRFITSYDESNSKLTMLNKFFKNLGPFNPDLVILSGLHLLEMQTHAFVSDKLQAVRNGLGGIPRNIPVHLELASMANKDCVTQIMQMVGETAVERKCSCSFNVQITNKLLPVLKKIY</sequence>
<reference evidence="6" key="1">
    <citation type="journal article" date="2019" name="bioRxiv">
        <title>The Genome of the Zebra Mussel, Dreissena polymorpha: A Resource for Invasive Species Research.</title>
        <authorList>
            <person name="McCartney M.A."/>
            <person name="Auch B."/>
            <person name="Kono T."/>
            <person name="Mallez S."/>
            <person name="Zhang Y."/>
            <person name="Obille A."/>
            <person name="Becker A."/>
            <person name="Abrahante J.E."/>
            <person name="Garbe J."/>
            <person name="Badalamenti J.P."/>
            <person name="Herman A."/>
            <person name="Mangelson H."/>
            <person name="Liachko I."/>
            <person name="Sullivan S."/>
            <person name="Sone E.D."/>
            <person name="Koren S."/>
            <person name="Silverstein K.A.T."/>
            <person name="Beckman K.B."/>
            <person name="Gohl D.M."/>
        </authorList>
    </citation>
    <scope>NUCLEOTIDE SEQUENCE</scope>
    <source>
        <strain evidence="6">Duluth1</strain>
        <tissue evidence="6">Whole animal</tissue>
    </source>
</reference>
<evidence type="ECO:0000256" key="5">
    <source>
        <dbReference type="ARBA" id="ARBA00023152"/>
    </source>
</evidence>
<keyword evidence="7" id="KW-1185">Reference proteome</keyword>
<dbReference type="InterPro" id="IPR007666">
    <property type="entry name" value="ADP_PFK/GK"/>
</dbReference>
<dbReference type="InterPro" id="IPR029056">
    <property type="entry name" value="Ribokinase-like"/>
</dbReference>
<keyword evidence="5" id="KW-0324">Glycolysis</keyword>
<name>A0A9D4K6E4_DREPO</name>
<reference evidence="6" key="2">
    <citation type="submission" date="2020-11" db="EMBL/GenBank/DDBJ databases">
        <authorList>
            <person name="McCartney M.A."/>
            <person name="Auch B."/>
            <person name="Kono T."/>
            <person name="Mallez S."/>
            <person name="Becker A."/>
            <person name="Gohl D.M."/>
            <person name="Silverstein K.A.T."/>
            <person name="Koren S."/>
            <person name="Bechman K.B."/>
            <person name="Herman A."/>
            <person name="Abrahante J.E."/>
            <person name="Garbe J."/>
        </authorList>
    </citation>
    <scope>NUCLEOTIDE SEQUENCE</scope>
    <source>
        <strain evidence="6">Duluth1</strain>
        <tissue evidence="6">Whole animal</tissue>
    </source>
</reference>
<dbReference type="PROSITE" id="PS51255">
    <property type="entry name" value="ADPK"/>
    <property type="match status" value="1"/>
</dbReference>
<dbReference type="Pfam" id="PF04587">
    <property type="entry name" value="ADP_PFK_GK"/>
    <property type="match status" value="1"/>
</dbReference>
<evidence type="ECO:0000313" key="7">
    <source>
        <dbReference type="Proteomes" id="UP000828390"/>
    </source>
</evidence>
<organism evidence="6 7">
    <name type="scientific">Dreissena polymorpha</name>
    <name type="common">Zebra mussel</name>
    <name type="synonym">Mytilus polymorpha</name>
    <dbReference type="NCBI Taxonomy" id="45954"/>
    <lineage>
        <taxon>Eukaryota</taxon>
        <taxon>Metazoa</taxon>
        <taxon>Spiralia</taxon>
        <taxon>Lophotrochozoa</taxon>
        <taxon>Mollusca</taxon>
        <taxon>Bivalvia</taxon>
        <taxon>Autobranchia</taxon>
        <taxon>Heteroconchia</taxon>
        <taxon>Euheterodonta</taxon>
        <taxon>Imparidentia</taxon>
        <taxon>Neoheterodontei</taxon>
        <taxon>Myida</taxon>
        <taxon>Dreissenoidea</taxon>
        <taxon>Dreissenidae</taxon>
        <taxon>Dreissena</taxon>
    </lineage>
</organism>
<accession>A0A9D4K6E4</accession>
<dbReference type="GO" id="GO:0046872">
    <property type="term" value="F:metal ion binding"/>
    <property type="evidence" value="ECO:0007669"/>
    <property type="project" value="UniProtKB-KW"/>
</dbReference>
<dbReference type="PANTHER" id="PTHR21208">
    <property type="entry name" value="ADP-DEPENDENT GLUCOKINASE"/>
    <property type="match status" value="1"/>
</dbReference>
<protein>
    <submittedName>
        <fullName evidence="6">Uncharacterized protein</fullName>
    </submittedName>
</protein>
<comment type="caution">
    <text evidence="6">The sequence shown here is derived from an EMBL/GenBank/DDBJ whole genome shotgun (WGS) entry which is preliminary data.</text>
</comment>
<proteinExistence type="predicted"/>
<dbReference type="Proteomes" id="UP000828390">
    <property type="component" value="Unassembled WGS sequence"/>
</dbReference>
<dbReference type="EMBL" id="JAIWYP010000004">
    <property type="protein sequence ID" value="KAH3833868.1"/>
    <property type="molecule type" value="Genomic_DNA"/>
</dbReference>
<evidence type="ECO:0000256" key="2">
    <source>
        <dbReference type="ARBA" id="ARBA00022723"/>
    </source>
</evidence>
<dbReference type="AlphaFoldDB" id="A0A9D4K6E4"/>
<dbReference type="GO" id="GO:0006096">
    <property type="term" value="P:glycolytic process"/>
    <property type="evidence" value="ECO:0007669"/>
    <property type="project" value="UniProtKB-KW"/>
</dbReference>
<evidence type="ECO:0000256" key="1">
    <source>
        <dbReference type="ARBA" id="ARBA00022679"/>
    </source>
</evidence>
<dbReference type="GO" id="GO:0006006">
    <property type="term" value="P:glucose metabolic process"/>
    <property type="evidence" value="ECO:0007669"/>
    <property type="project" value="TreeGrafter"/>
</dbReference>
<keyword evidence="1" id="KW-0808">Transferase</keyword>
<evidence type="ECO:0000313" key="6">
    <source>
        <dbReference type="EMBL" id="KAH3833868.1"/>
    </source>
</evidence>
<evidence type="ECO:0000256" key="4">
    <source>
        <dbReference type="ARBA" id="ARBA00022842"/>
    </source>
</evidence>
<keyword evidence="2" id="KW-0479">Metal-binding</keyword>
<gene>
    <name evidence="6" type="ORF">DPMN_107184</name>
</gene>
<dbReference type="Gene3D" id="3.40.1190.20">
    <property type="match status" value="1"/>
</dbReference>